<protein>
    <submittedName>
        <fullName evidence="1 2">Uncharacterized protein</fullName>
    </submittedName>
</protein>
<reference evidence="1 3" key="2">
    <citation type="journal article" date="2018" name="Plant J.">
        <title>The Physcomitrella patens chromosome-scale assembly reveals moss genome structure and evolution.</title>
        <authorList>
            <person name="Lang D."/>
            <person name="Ullrich K.K."/>
            <person name="Murat F."/>
            <person name="Fuchs J."/>
            <person name="Jenkins J."/>
            <person name="Haas F.B."/>
            <person name="Piednoel M."/>
            <person name="Gundlach H."/>
            <person name="Van Bel M."/>
            <person name="Meyberg R."/>
            <person name="Vives C."/>
            <person name="Morata J."/>
            <person name="Symeonidi A."/>
            <person name="Hiss M."/>
            <person name="Muchero W."/>
            <person name="Kamisugi Y."/>
            <person name="Saleh O."/>
            <person name="Blanc G."/>
            <person name="Decker E.L."/>
            <person name="van Gessel N."/>
            <person name="Grimwood J."/>
            <person name="Hayes R.D."/>
            <person name="Graham S.W."/>
            <person name="Gunter L.E."/>
            <person name="McDaniel S.F."/>
            <person name="Hoernstein S.N.W."/>
            <person name="Larsson A."/>
            <person name="Li F.W."/>
            <person name="Perroud P.F."/>
            <person name="Phillips J."/>
            <person name="Ranjan P."/>
            <person name="Rokshar D.S."/>
            <person name="Rothfels C.J."/>
            <person name="Schneider L."/>
            <person name="Shu S."/>
            <person name="Stevenson D.W."/>
            <person name="Thummler F."/>
            <person name="Tillich M."/>
            <person name="Villarreal Aguilar J.C."/>
            <person name="Widiez T."/>
            <person name="Wong G.K."/>
            <person name="Wymore A."/>
            <person name="Zhang Y."/>
            <person name="Zimmer A.D."/>
            <person name="Quatrano R.S."/>
            <person name="Mayer K.F.X."/>
            <person name="Goodstein D."/>
            <person name="Casacuberta J.M."/>
            <person name="Vandepoele K."/>
            <person name="Reski R."/>
            <person name="Cuming A.C."/>
            <person name="Tuskan G.A."/>
            <person name="Maumus F."/>
            <person name="Salse J."/>
            <person name="Schmutz J."/>
            <person name="Rensing S.A."/>
        </authorList>
    </citation>
    <scope>NUCLEOTIDE SEQUENCE [LARGE SCALE GENOMIC DNA]</scope>
    <source>
        <strain evidence="2 3">cv. Gransden 2004</strain>
    </source>
</reference>
<proteinExistence type="predicted"/>
<dbReference type="EMBL" id="ABEU02000022">
    <property type="protein sequence ID" value="PNR31017.1"/>
    <property type="molecule type" value="Genomic_DNA"/>
</dbReference>
<evidence type="ECO:0000313" key="2">
    <source>
        <dbReference type="EnsemblPlants" id="Pp3c22_19121V3.1"/>
    </source>
</evidence>
<organism evidence="1">
    <name type="scientific">Physcomitrium patens</name>
    <name type="common">Spreading-leaved earth moss</name>
    <name type="synonym">Physcomitrella patens</name>
    <dbReference type="NCBI Taxonomy" id="3218"/>
    <lineage>
        <taxon>Eukaryota</taxon>
        <taxon>Viridiplantae</taxon>
        <taxon>Streptophyta</taxon>
        <taxon>Embryophyta</taxon>
        <taxon>Bryophyta</taxon>
        <taxon>Bryophytina</taxon>
        <taxon>Bryopsida</taxon>
        <taxon>Funariidae</taxon>
        <taxon>Funariales</taxon>
        <taxon>Funariaceae</taxon>
        <taxon>Physcomitrium</taxon>
    </lineage>
</organism>
<dbReference type="Proteomes" id="UP000006727">
    <property type="component" value="Chromosome 22"/>
</dbReference>
<accession>A0A2K1IP24</accession>
<dbReference type="Gramene" id="Pp3c22_19121V3.1">
    <property type="protein sequence ID" value="Pp3c22_19121V3.1"/>
    <property type="gene ID" value="Pp3c22_19121"/>
</dbReference>
<sequence length="178" mass="19816">MASKSTRALDPCRLQISATFCRGFQMQRLPQFKGRLDGPFIRSSAGSCESRPPITTWHQCGICSSPRKASMNRSDSAPRKSWFKDGYINGRCNTDNQKTNGSISTPTTREFQALSKAGGIKANNQCPKKVMRRNPIAGKYDPQDIPGAYRSRRALIRPPGFYLRPHDCHSSQVQVPAP</sequence>
<dbReference type="EnsemblPlants" id="Pp3c22_19121V3.1">
    <property type="protein sequence ID" value="Pp3c22_19121V3.1"/>
    <property type="gene ID" value="Pp3c22_19121"/>
</dbReference>
<dbReference type="InParanoid" id="A0A2K1IP24"/>
<dbReference type="AlphaFoldDB" id="A0A2K1IP24"/>
<keyword evidence="3" id="KW-1185">Reference proteome</keyword>
<reference evidence="2" key="3">
    <citation type="submission" date="2020-12" db="UniProtKB">
        <authorList>
            <consortium name="EnsemblPlants"/>
        </authorList>
    </citation>
    <scope>IDENTIFICATION</scope>
</reference>
<reference evidence="1 3" key="1">
    <citation type="journal article" date="2008" name="Science">
        <title>The Physcomitrella genome reveals evolutionary insights into the conquest of land by plants.</title>
        <authorList>
            <person name="Rensing S."/>
            <person name="Lang D."/>
            <person name="Zimmer A."/>
            <person name="Terry A."/>
            <person name="Salamov A."/>
            <person name="Shapiro H."/>
            <person name="Nishiyama T."/>
            <person name="Perroud P.-F."/>
            <person name="Lindquist E."/>
            <person name="Kamisugi Y."/>
            <person name="Tanahashi T."/>
            <person name="Sakakibara K."/>
            <person name="Fujita T."/>
            <person name="Oishi K."/>
            <person name="Shin-I T."/>
            <person name="Kuroki Y."/>
            <person name="Toyoda A."/>
            <person name="Suzuki Y."/>
            <person name="Hashimoto A."/>
            <person name="Yamaguchi K."/>
            <person name="Sugano A."/>
            <person name="Kohara Y."/>
            <person name="Fujiyama A."/>
            <person name="Anterola A."/>
            <person name="Aoki S."/>
            <person name="Ashton N."/>
            <person name="Barbazuk W.B."/>
            <person name="Barker E."/>
            <person name="Bennetzen J."/>
            <person name="Bezanilla M."/>
            <person name="Blankenship R."/>
            <person name="Cho S.H."/>
            <person name="Dutcher S."/>
            <person name="Estelle M."/>
            <person name="Fawcett J.A."/>
            <person name="Gundlach H."/>
            <person name="Hanada K."/>
            <person name="Heyl A."/>
            <person name="Hicks K.A."/>
            <person name="Hugh J."/>
            <person name="Lohr M."/>
            <person name="Mayer K."/>
            <person name="Melkozernov A."/>
            <person name="Murata T."/>
            <person name="Nelson D."/>
            <person name="Pils B."/>
            <person name="Prigge M."/>
            <person name="Reiss B."/>
            <person name="Renner T."/>
            <person name="Rombauts S."/>
            <person name="Rushton P."/>
            <person name="Sanderfoot A."/>
            <person name="Schween G."/>
            <person name="Shiu S.-H."/>
            <person name="Stueber K."/>
            <person name="Theodoulou F.L."/>
            <person name="Tu H."/>
            <person name="Van de Peer Y."/>
            <person name="Verrier P.J."/>
            <person name="Waters E."/>
            <person name="Wood A."/>
            <person name="Yang L."/>
            <person name="Cove D."/>
            <person name="Cuming A."/>
            <person name="Hasebe M."/>
            <person name="Lucas S."/>
            <person name="Mishler D.B."/>
            <person name="Reski R."/>
            <person name="Grigoriev I."/>
            <person name="Quatrano R.S."/>
            <person name="Boore J.L."/>
        </authorList>
    </citation>
    <scope>NUCLEOTIDE SEQUENCE [LARGE SCALE GENOMIC DNA]</scope>
    <source>
        <strain evidence="2 3">cv. Gransden 2004</strain>
    </source>
</reference>
<gene>
    <name evidence="1" type="ORF">PHYPA_027333</name>
</gene>
<evidence type="ECO:0000313" key="3">
    <source>
        <dbReference type="Proteomes" id="UP000006727"/>
    </source>
</evidence>
<name>A0A2K1IP24_PHYPA</name>
<evidence type="ECO:0000313" key="1">
    <source>
        <dbReference type="EMBL" id="PNR31017.1"/>
    </source>
</evidence>